<name>T1ITH2_STRMM</name>
<evidence type="ECO:0000313" key="1">
    <source>
        <dbReference type="EnsemblMetazoa" id="SMAR004418-PA"/>
    </source>
</evidence>
<evidence type="ECO:0000313" key="2">
    <source>
        <dbReference type="Proteomes" id="UP000014500"/>
    </source>
</evidence>
<dbReference type="EMBL" id="AFFK01019182">
    <property type="status" value="NOT_ANNOTATED_CDS"/>
    <property type="molecule type" value="Genomic_DNA"/>
</dbReference>
<reference evidence="2" key="1">
    <citation type="submission" date="2011-05" db="EMBL/GenBank/DDBJ databases">
        <authorList>
            <person name="Richards S.R."/>
            <person name="Qu J."/>
            <person name="Jiang H."/>
            <person name="Jhangiani S.N."/>
            <person name="Agravi P."/>
            <person name="Goodspeed R."/>
            <person name="Gross S."/>
            <person name="Mandapat C."/>
            <person name="Jackson L."/>
            <person name="Mathew T."/>
            <person name="Pu L."/>
            <person name="Thornton R."/>
            <person name="Saada N."/>
            <person name="Wilczek-Boney K.B."/>
            <person name="Lee S."/>
            <person name="Kovar C."/>
            <person name="Wu Y."/>
            <person name="Scherer S.E."/>
            <person name="Worley K.C."/>
            <person name="Muzny D.M."/>
            <person name="Gibbs R."/>
        </authorList>
    </citation>
    <scope>NUCLEOTIDE SEQUENCE</scope>
    <source>
        <strain evidence="2">Brora</strain>
    </source>
</reference>
<protein>
    <submittedName>
        <fullName evidence="1">Uncharacterized protein</fullName>
    </submittedName>
</protein>
<keyword evidence="2" id="KW-1185">Reference proteome</keyword>
<dbReference type="EnsemblMetazoa" id="SMAR004418-RA">
    <property type="protein sequence ID" value="SMAR004418-PA"/>
    <property type="gene ID" value="SMAR004418"/>
</dbReference>
<proteinExistence type="predicted"/>
<dbReference type="Proteomes" id="UP000014500">
    <property type="component" value="Unassembled WGS sequence"/>
</dbReference>
<dbReference type="HOGENOM" id="CLU_1909283_0_0_1"/>
<reference evidence="1" key="2">
    <citation type="submission" date="2015-02" db="UniProtKB">
        <authorList>
            <consortium name="EnsemblMetazoa"/>
        </authorList>
    </citation>
    <scope>IDENTIFICATION</scope>
</reference>
<sequence>MGQRPKQKSMKLECTAKLVIGWDKRKTLFVIRRFENNHSHDIGPELYKSCPINRAFRGLGYQIPRLIEKQLDDGTIIWTFTKNCLDVVKDNALLLIEHGVSVSAVKGFVKEKENVTATSKDIHNLRTKFESAT</sequence>
<organism evidence="1 2">
    <name type="scientific">Strigamia maritima</name>
    <name type="common">European centipede</name>
    <name type="synonym">Geophilus maritimus</name>
    <dbReference type="NCBI Taxonomy" id="126957"/>
    <lineage>
        <taxon>Eukaryota</taxon>
        <taxon>Metazoa</taxon>
        <taxon>Ecdysozoa</taxon>
        <taxon>Arthropoda</taxon>
        <taxon>Myriapoda</taxon>
        <taxon>Chilopoda</taxon>
        <taxon>Pleurostigmophora</taxon>
        <taxon>Geophilomorpha</taxon>
        <taxon>Linotaeniidae</taxon>
        <taxon>Strigamia</taxon>
    </lineage>
</organism>
<dbReference type="AlphaFoldDB" id="T1ITH2"/>
<accession>T1ITH2</accession>